<proteinExistence type="predicted"/>
<comment type="caution">
    <text evidence="1">The sequence shown here is derived from an EMBL/GenBank/DDBJ whole genome shotgun (WGS) entry which is preliminary data.</text>
</comment>
<keyword evidence="2" id="KW-1185">Reference proteome</keyword>
<dbReference type="AlphaFoldDB" id="A0AAP0EKZ2"/>
<dbReference type="EMBL" id="JBBNAF010000012">
    <property type="protein sequence ID" value="KAK9093637.1"/>
    <property type="molecule type" value="Genomic_DNA"/>
</dbReference>
<name>A0AAP0EKZ2_9MAGN</name>
<accession>A0AAP0EKZ2</accession>
<organism evidence="1 2">
    <name type="scientific">Stephania yunnanensis</name>
    <dbReference type="NCBI Taxonomy" id="152371"/>
    <lineage>
        <taxon>Eukaryota</taxon>
        <taxon>Viridiplantae</taxon>
        <taxon>Streptophyta</taxon>
        <taxon>Embryophyta</taxon>
        <taxon>Tracheophyta</taxon>
        <taxon>Spermatophyta</taxon>
        <taxon>Magnoliopsida</taxon>
        <taxon>Ranunculales</taxon>
        <taxon>Menispermaceae</taxon>
        <taxon>Menispermoideae</taxon>
        <taxon>Cissampelideae</taxon>
        <taxon>Stephania</taxon>
    </lineage>
</organism>
<protein>
    <submittedName>
        <fullName evidence="1">Uncharacterized protein</fullName>
    </submittedName>
</protein>
<gene>
    <name evidence="1" type="ORF">Syun_028548</name>
</gene>
<evidence type="ECO:0000313" key="1">
    <source>
        <dbReference type="EMBL" id="KAK9093637.1"/>
    </source>
</evidence>
<dbReference type="Proteomes" id="UP001420932">
    <property type="component" value="Unassembled WGS sequence"/>
</dbReference>
<reference evidence="1 2" key="1">
    <citation type="submission" date="2024-01" db="EMBL/GenBank/DDBJ databases">
        <title>Genome assemblies of Stephania.</title>
        <authorList>
            <person name="Yang L."/>
        </authorList>
    </citation>
    <scope>NUCLEOTIDE SEQUENCE [LARGE SCALE GENOMIC DNA]</scope>
    <source>
        <strain evidence="1">YNDBR</strain>
        <tissue evidence="1">Leaf</tissue>
    </source>
</reference>
<sequence length="53" mass="6124">MVTEELLRDPLMACLLHEEVWPAAILKMGRCDRDRDGEDEGAMKPAAMKMHRR</sequence>
<evidence type="ECO:0000313" key="2">
    <source>
        <dbReference type="Proteomes" id="UP001420932"/>
    </source>
</evidence>